<dbReference type="Pfam" id="PF15432">
    <property type="entry name" value="Sec-ASP3"/>
    <property type="match status" value="1"/>
</dbReference>
<protein>
    <submittedName>
        <fullName evidence="1">Accessory Sec system protein Asp3</fullName>
    </submittedName>
</protein>
<proteinExistence type="predicted"/>
<evidence type="ECO:0000313" key="2">
    <source>
        <dbReference type="Proteomes" id="UP000438120"/>
    </source>
</evidence>
<dbReference type="OrthoDB" id="2042927at2"/>
<accession>A0A6A8ME38</accession>
<dbReference type="Proteomes" id="UP000438120">
    <property type="component" value="Unassembled WGS sequence"/>
</dbReference>
<keyword evidence="2" id="KW-1185">Reference proteome</keyword>
<name>A0A6A8ME38_9LACO</name>
<dbReference type="EMBL" id="VUMX01000011">
    <property type="protein sequence ID" value="MST87046.1"/>
    <property type="molecule type" value="Genomic_DNA"/>
</dbReference>
<evidence type="ECO:0000313" key="1">
    <source>
        <dbReference type="EMBL" id="MST87046.1"/>
    </source>
</evidence>
<sequence length="212" mass="24601">MSLESDNMQSIYWNENCTVFWHGISMADQAKYKSGFSYVGSTVKATGHAYMYGSRIMRRARDDIYFYNGGLPAGSTIYKWDMVYSYATAHAIPSLPLLIPGHRYYFRMLAEADVPDGLFLRLIAYNREDVMVKLQIIRGKSGIFDFPQEASYYTVELVGAGCHEVIFHRIDVQEIQDESEIDQLDFEKMHQENERRRWLAAQVVDSYLGRRE</sequence>
<dbReference type="NCBIfam" id="TIGR03711">
    <property type="entry name" value="acc_sec_asp3"/>
    <property type="match status" value="1"/>
</dbReference>
<dbReference type="InterPro" id="IPR022259">
    <property type="entry name" value="Acessory_Sec_prot_Asp3"/>
</dbReference>
<gene>
    <name evidence="1" type="primary">asp3</name>
    <name evidence="1" type="ORF">FYJ62_05190</name>
</gene>
<organism evidence="1 2">
    <name type="scientific">Lactobacillus porci</name>
    <dbReference type="NCBI Taxonomy" id="2012477"/>
    <lineage>
        <taxon>Bacteria</taxon>
        <taxon>Bacillati</taxon>
        <taxon>Bacillota</taxon>
        <taxon>Bacilli</taxon>
        <taxon>Lactobacillales</taxon>
        <taxon>Lactobacillaceae</taxon>
        <taxon>Lactobacillus</taxon>
    </lineage>
</organism>
<reference evidence="1 2" key="1">
    <citation type="submission" date="2019-08" db="EMBL/GenBank/DDBJ databases">
        <title>In-depth cultivation of the pig gut microbiome towards novel bacterial diversity and tailored functional studies.</title>
        <authorList>
            <person name="Wylensek D."/>
            <person name="Hitch T.C.A."/>
            <person name="Clavel T."/>
        </authorList>
    </citation>
    <scope>NUCLEOTIDE SEQUENCE [LARGE SCALE GENOMIC DNA]</scope>
    <source>
        <strain evidence="1 2">Bifido-178-WT-2B</strain>
    </source>
</reference>
<dbReference type="GO" id="GO:0015031">
    <property type="term" value="P:protein transport"/>
    <property type="evidence" value="ECO:0007669"/>
    <property type="project" value="InterPro"/>
</dbReference>
<comment type="caution">
    <text evidence="1">The sequence shown here is derived from an EMBL/GenBank/DDBJ whole genome shotgun (WGS) entry which is preliminary data.</text>
</comment>
<dbReference type="AlphaFoldDB" id="A0A6A8ME38"/>